<organism evidence="4 5">
    <name type="scientific">Prunus dulcis</name>
    <name type="common">Almond</name>
    <name type="synonym">Amygdalus dulcis</name>
    <dbReference type="NCBI Taxonomy" id="3755"/>
    <lineage>
        <taxon>Eukaryota</taxon>
        <taxon>Viridiplantae</taxon>
        <taxon>Streptophyta</taxon>
        <taxon>Embryophyta</taxon>
        <taxon>Tracheophyta</taxon>
        <taxon>Spermatophyta</taxon>
        <taxon>Magnoliopsida</taxon>
        <taxon>eudicotyledons</taxon>
        <taxon>Gunneridae</taxon>
        <taxon>Pentapetalae</taxon>
        <taxon>rosids</taxon>
        <taxon>fabids</taxon>
        <taxon>Rosales</taxon>
        <taxon>Rosaceae</taxon>
        <taxon>Amygdaloideae</taxon>
        <taxon>Amygdaleae</taxon>
        <taxon>Prunus</taxon>
    </lineage>
</organism>
<accession>A0A5E4EIP2</accession>
<evidence type="ECO:0000259" key="3">
    <source>
        <dbReference type="SMART" id="SM00198"/>
    </source>
</evidence>
<dbReference type="Gene3D" id="3.40.33.10">
    <property type="entry name" value="CAP"/>
    <property type="match status" value="2"/>
</dbReference>
<evidence type="ECO:0000256" key="2">
    <source>
        <dbReference type="SAM" id="SignalP"/>
    </source>
</evidence>
<dbReference type="PRINTS" id="PR00837">
    <property type="entry name" value="V5TPXLIKE"/>
</dbReference>
<dbReference type="InterPro" id="IPR001283">
    <property type="entry name" value="CRISP-related"/>
</dbReference>
<reference evidence="5" key="1">
    <citation type="journal article" date="2020" name="Plant J.">
        <title>Transposons played a major role in the diversification between the closely related almond and peach genomes: results from the almond genome sequence.</title>
        <authorList>
            <person name="Alioto T."/>
            <person name="Alexiou K.G."/>
            <person name="Bardil A."/>
            <person name="Barteri F."/>
            <person name="Castanera R."/>
            <person name="Cruz F."/>
            <person name="Dhingra A."/>
            <person name="Duval H."/>
            <person name="Fernandez I Marti A."/>
            <person name="Frias L."/>
            <person name="Galan B."/>
            <person name="Garcia J.L."/>
            <person name="Howad W."/>
            <person name="Gomez-Garrido J."/>
            <person name="Gut M."/>
            <person name="Julca I."/>
            <person name="Morata J."/>
            <person name="Puigdomenech P."/>
            <person name="Ribeca P."/>
            <person name="Rubio Cabetas M.J."/>
            <person name="Vlasova A."/>
            <person name="Wirthensohn M."/>
            <person name="Garcia-Mas J."/>
            <person name="Gabaldon T."/>
            <person name="Casacuberta J.M."/>
            <person name="Arus P."/>
        </authorList>
    </citation>
    <scope>NUCLEOTIDE SEQUENCE [LARGE SCALE GENOMIC DNA]</scope>
    <source>
        <strain evidence="5">cv. Texas</strain>
    </source>
</reference>
<feature type="domain" description="SCP" evidence="3">
    <location>
        <begin position="136"/>
        <end position="263"/>
    </location>
</feature>
<dbReference type="Gramene" id="VVA15573">
    <property type="protein sequence ID" value="VVA15573"/>
    <property type="gene ID" value="Prudul26B023190"/>
</dbReference>
<dbReference type="OMA" id="TRDCENY"/>
<keyword evidence="1" id="KW-0472">Membrane</keyword>
<dbReference type="Pfam" id="PF00188">
    <property type="entry name" value="CAP"/>
    <property type="match status" value="2"/>
</dbReference>
<sequence length="269" mass="30214">MVFNTKLLLAIYCVALVFTFVSANISEEEIDGFVEEHNKARKEVGNKPLKWNTTLAQYAQEYADKRVGDCAMEHSMGRWGENLASGDGMSGAAATKYWTLNFSYQETKMAFNTKLLLAICCVALVFTLVFANISEEEIDGFVEEHNKARKEVGNKPLKWNTTLAQYAQEYADKRVGDCAMEHSMGRWGENLASGDGMSGAAATKYWVTEKEFYDEKSNKCVKDECGHYLAVVWGKTTEVGCGISKCNNGQNYVVCSYDPMYQPEDERPY</sequence>
<feature type="domain" description="SCP" evidence="3">
    <location>
        <begin position="28"/>
        <end position="126"/>
    </location>
</feature>
<keyword evidence="1" id="KW-0812">Transmembrane</keyword>
<keyword evidence="1" id="KW-1133">Transmembrane helix</keyword>
<dbReference type="CDD" id="cd05381">
    <property type="entry name" value="CAP_PR-1"/>
    <property type="match status" value="1"/>
</dbReference>
<keyword evidence="2" id="KW-0732">Signal</keyword>
<dbReference type="InterPro" id="IPR035940">
    <property type="entry name" value="CAP_sf"/>
</dbReference>
<dbReference type="EMBL" id="CABIKO010000015">
    <property type="protein sequence ID" value="VVA15573.1"/>
    <property type="molecule type" value="Genomic_DNA"/>
</dbReference>
<feature type="chain" id="PRO_5022873506" evidence="2">
    <location>
        <begin position="24"/>
        <end position="269"/>
    </location>
</feature>
<feature type="signal peptide" evidence="2">
    <location>
        <begin position="1"/>
        <end position="23"/>
    </location>
</feature>
<name>A0A5E4EIP2_PRUDU</name>
<dbReference type="SUPFAM" id="SSF55797">
    <property type="entry name" value="PR-1-like"/>
    <property type="match status" value="2"/>
</dbReference>
<dbReference type="InParanoid" id="A0A5E4EIP2"/>
<evidence type="ECO:0000313" key="5">
    <source>
        <dbReference type="Proteomes" id="UP000327085"/>
    </source>
</evidence>
<feature type="transmembrane region" description="Helical" evidence="1">
    <location>
        <begin position="115"/>
        <end position="133"/>
    </location>
</feature>
<protein>
    <submittedName>
        <fullName evidence="4">PREDICTED: pathogenesis-related</fullName>
    </submittedName>
</protein>
<evidence type="ECO:0000256" key="1">
    <source>
        <dbReference type="SAM" id="Phobius"/>
    </source>
</evidence>
<dbReference type="FunFam" id="3.40.33.10:FF:000004">
    <property type="entry name" value="CAP, cysteine-rich secretory protein, antigen 5"/>
    <property type="match status" value="1"/>
</dbReference>
<dbReference type="InterPro" id="IPR014044">
    <property type="entry name" value="CAP_dom"/>
</dbReference>
<gene>
    <name evidence="4" type="ORF">ALMOND_2B023190</name>
</gene>
<dbReference type="Proteomes" id="UP000327085">
    <property type="component" value="Chromosome 8"/>
</dbReference>
<evidence type="ECO:0000313" key="4">
    <source>
        <dbReference type="EMBL" id="VVA15573.1"/>
    </source>
</evidence>
<dbReference type="SMART" id="SM00198">
    <property type="entry name" value="SCP"/>
    <property type="match status" value="2"/>
</dbReference>
<proteinExistence type="predicted"/>
<dbReference type="AlphaFoldDB" id="A0A5E4EIP2"/>
<dbReference type="PANTHER" id="PTHR10334">
    <property type="entry name" value="CYSTEINE-RICH SECRETORY PROTEIN-RELATED"/>
    <property type="match status" value="1"/>
</dbReference>